<proteinExistence type="predicted"/>
<protein>
    <submittedName>
        <fullName evidence="2">Uncharacterized protein</fullName>
    </submittedName>
</protein>
<feature type="region of interest" description="Disordered" evidence="1">
    <location>
        <begin position="111"/>
        <end position="158"/>
    </location>
</feature>
<dbReference type="InParanoid" id="A0A0C2W7Y5"/>
<name>A0A0C2W7Y5_AMAMK</name>
<evidence type="ECO:0000313" key="2">
    <source>
        <dbReference type="EMBL" id="KIL57272.1"/>
    </source>
</evidence>
<organism evidence="2 3">
    <name type="scientific">Amanita muscaria (strain Koide BX008)</name>
    <dbReference type="NCBI Taxonomy" id="946122"/>
    <lineage>
        <taxon>Eukaryota</taxon>
        <taxon>Fungi</taxon>
        <taxon>Dikarya</taxon>
        <taxon>Basidiomycota</taxon>
        <taxon>Agaricomycotina</taxon>
        <taxon>Agaricomycetes</taxon>
        <taxon>Agaricomycetidae</taxon>
        <taxon>Agaricales</taxon>
        <taxon>Pluteineae</taxon>
        <taxon>Amanitaceae</taxon>
        <taxon>Amanita</taxon>
    </lineage>
</organism>
<dbReference type="OrthoDB" id="3065119at2759"/>
<dbReference type="EMBL" id="KN818376">
    <property type="protein sequence ID" value="KIL57272.1"/>
    <property type="molecule type" value="Genomic_DNA"/>
</dbReference>
<gene>
    <name evidence="2" type="ORF">M378DRAFT_397631</name>
</gene>
<reference evidence="2 3" key="1">
    <citation type="submission" date="2014-04" db="EMBL/GenBank/DDBJ databases">
        <title>Evolutionary Origins and Diversification of the Mycorrhizal Mutualists.</title>
        <authorList>
            <consortium name="DOE Joint Genome Institute"/>
            <consortium name="Mycorrhizal Genomics Consortium"/>
            <person name="Kohler A."/>
            <person name="Kuo A."/>
            <person name="Nagy L.G."/>
            <person name="Floudas D."/>
            <person name="Copeland A."/>
            <person name="Barry K.W."/>
            <person name="Cichocki N."/>
            <person name="Veneault-Fourrey C."/>
            <person name="LaButti K."/>
            <person name="Lindquist E.A."/>
            <person name="Lipzen A."/>
            <person name="Lundell T."/>
            <person name="Morin E."/>
            <person name="Murat C."/>
            <person name="Riley R."/>
            <person name="Ohm R."/>
            <person name="Sun H."/>
            <person name="Tunlid A."/>
            <person name="Henrissat B."/>
            <person name="Grigoriev I.V."/>
            <person name="Hibbett D.S."/>
            <person name="Martin F."/>
        </authorList>
    </citation>
    <scope>NUCLEOTIDE SEQUENCE [LARGE SCALE GENOMIC DNA]</scope>
    <source>
        <strain evidence="2 3">Koide BX008</strain>
    </source>
</reference>
<evidence type="ECO:0000256" key="1">
    <source>
        <dbReference type="SAM" id="MobiDB-lite"/>
    </source>
</evidence>
<sequence>MPVVRTYSLLHQEPSSPGTMLNRYLGTGTLVHRCLSADDSPKQAKIQSIDSYDTRSLTTTEFFADMKVDHSEIDSIYEECGALIDEGFVLQHEDEDVEELEQLDWAVAAHDLPPLSSSPPGTPQMLPRGSSDDTETVPPTPPYLLSTRGGPPPSEPSRPSHIAFNGFPGYVHLDPTRPNPYIRYLCEWNGACLRRLRGSSPGYIQYHLRQEHLIPDNTDNLVRCLYLVHGKYRICGEEVPAKELGIHVCDVHWKSRMVRCPFCGHWQVSREKDVMQAHWTLCPKYKSASEENRKNWVKYWKWPAKRWSGDI</sequence>
<dbReference type="HOGENOM" id="CLU_894208_0_0_1"/>
<accession>A0A0C2W7Y5</accession>
<dbReference type="AlphaFoldDB" id="A0A0C2W7Y5"/>
<dbReference type="Proteomes" id="UP000054549">
    <property type="component" value="Unassembled WGS sequence"/>
</dbReference>
<evidence type="ECO:0000313" key="3">
    <source>
        <dbReference type="Proteomes" id="UP000054549"/>
    </source>
</evidence>
<keyword evidence="3" id="KW-1185">Reference proteome</keyword>